<feature type="non-terminal residue" evidence="1">
    <location>
        <position position="1"/>
    </location>
</feature>
<reference evidence="1" key="1">
    <citation type="submission" date="2014-05" db="EMBL/GenBank/DDBJ databases">
        <authorList>
            <person name="Chronopoulou M."/>
        </authorList>
    </citation>
    <scope>NUCLEOTIDE SEQUENCE</scope>
    <source>
        <tissue evidence="1">Whole organism</tissue>
    </source>
</reference>
<sequence>TFVCANKGRSITLKISCSAIIVSPCWTPSRIGDRHRSNPRKCPWLYPFLLLLLS</sequence>
<proteinExistence type="predicted"/>
<dbReference type="EMBL" id="HACA01018064">
    <property type="protein sequence ID" value="CDW35425.1"/>
    <property type="molecule type" value="Transcribed_RNA"/>
</dbReference>
<accession>A0A0K2UBI6</accession>
<organism evidence="1">
    <name type="scientific">Lepeophtheirus salmonis</name>
    <name type="common">Salmon louse</name>
    <name type="synonym">Caligus salmonis</name>
    <dbReference type="NCBI Taxonomy" id="72036"/>
    <lineage>
        <taxon>Eukaryota</taxon>
        <taxon>Metazoa</taxon>
        <taxon>Ecdysozoa</taxon>
        <taxon>Arthropoda</taxon>
        <taxon>Crustacea</taxon>
        <taxon>Multicrustacea</taxon>
        <taxon>Hexanauplia</taxon>
        <taxon>Copepoda</taxon>
        <taxon>Siphonostomatoida</taxon>
        <taxon>Caligidae</taxon>
        <taxon>Lepeophtheirus</taxon>
    </lineage>
</organism>
<protein>
    <submittedName>
        <fullName evidence="1">Uncharacterized protein</fullName>
    </submittedName>
</protein>
<name>A0A0K2UBI6_LEPSM</name>
<dbReference type="AlphaFoldDB" id="A0A0K2UBI6"/>
<evidence type="ECO:0000313" key="1">
    <source>
        <dbReference type="EMBL" id="CDW35425.1"/>
    </source>
</evidence>